<sequence length="200" mass="23329">MQIIAMLTMLVDHIGRMFFPDQFICGIIGRIAFPLYVHMFVRSYDLTRDRKSYLKRLFFLAIISQIPYSLSFQTIDINVIASLTMYLIIFTLVGRVHTKLIKISFVVFGAALLEFLHFDYGAYGLFLAMIFRYSDRAKMILLHYLLNLTALVCKGWFFQMFSLFPTAMILVLGIKNGTTQELYLFIYGDIFIRYISFSYG</sequence>
<keyword evidence="1" id="KW-0812">Transmembrane</keyword>
<organism evidence="2 3">
    <name type="scientific">Paenibacillus alvei</name>
    <name type="common">Bacillus alvei</name>
    <dbReference type="NCBI Taxonomy" id="44250"/>
    <lineage>
        <taxon>Bacteria</taxon>
        <taxon>Bacillati</taxon>
        <taxon>Bacillota</taxon>
        <taxon>Bacilli</taxon>
        <taxon>Bacillales</taxon>
        <taxon>Paenibacillaceae</taxon>
        <taxon>Paenibacillus</taxon>
    </lineage>
</organism>
<name>A0ABT4H387_PAEAL</name>
<proteinExistence type="predicted"/>
<accession>A0ABT4H387</accession>
<keyword evidence="1" id="KW-0472">Membrane</keyword>
<evidence type="ECO:0000256" key="1">
    <source>
        <dbReference type="SAM" id="Phobius"/>
    </source>
</evidence>
<feature type="transmembrane region" description="Helical" evidence="1">
    <location>
        <begin position="105"/>
        <end position="131"/>
    </location>
</feature>
<gene>
    <name evidence="2" type="ORF">M5X12_22170</name>
</gene>
<evidence type="ECO:0000313" key="2">
    <source>
        <dbReference type="EMBL" id="MCY9763243.1"/>
    </source>
</evidence>
<comment type="caution">
    <text evidence="2">The sequence shown here is derived from an EMBL/GenBank/DDBJ whole genome shotgun (WGS) entry which is preliminary data.</text>
</comment>
<protein>
    <submittedName>
        <fullName evidence="2">Conjugal transfer protein TraX</fullName>
    </submittedName>
</protein>
<dbReference type="InterPro" id="IPR008875">
    <property type="entry name" value="TraX"/>
</dbReference>
<dbReference type="EMBL" id="JAMDNP010000050">
    <property type="protein sequence ID" value="MCY9763243.1"/>
    <property type="molecule type" value="Genomic_DNA"/>
</dbReference>
<feature type="transmembrane region" description="Helical" evidence="1">
    <location>
        <begin position="20"/>
        <end position="41"/>
    </location>
</feature>
<keyword evidence="1" id="KW-1133">Transmembrane helix</keyword>
<dbReference type="Pfam" id="PF05857">
    <property type="entry name" value="TraX"/>
    <property type="match status" value="1"/>
</dbReference>
<feature type="transmembrane region" description="Helical" evidence="1">
    <location>
        <begin position="53"/>
        <end position="71"/>
    </location>
</feature>
<reference evidence="2 3" key="1">
    <citation type="submission" date="2022-05" db="EMBL/GenBank/DDBJ databases">
        <title>Genome Sequencing of Bee-Associated Microbes.</title>
        <authorList>
            <person name="Dunlap C."/>
        </authorList>
    </citation>
    <scope>NUCLEOTIDE SEQUENCE [LARGE SCALE GENOMIC DNA]</scope>
    <source>
        <strain evidence="2 3">NRRL B-04010</strain>
    </source>
</reference>
<dbReference type="RefSeq" id="WP_268600144.1">
    <property type="nucleotide sequence ID" value="NZ_JAMDNP010000050.1"/>
</dbReference>
<keyword evidence="3" id="KW-1185">Reference proteome</keyword>
<feature type="transmembrane region" description="Helical" evidence="1">
    <location>
        <begin position="143"/>
        <end position="170"/>
    </location>
</feature>
<evidence type="ECO:0000313" key="3">
    <source>
        <dbReference type="Proteomes" id="UP001527181"/>
    </source>
</evidence>
<dbReference type="Proteomes" id="UP001527181">
    <property type="component" value="Unassembled WGS sequence"/>
</dbReference>